<dbReference type="Gene3D" id="1.25.40.10">
    <property type="entry name" value="Tetratricopeptide repeat domain"/>
    <property type="match status" value="2"/>
</dbReference>
<dbReference type="Pfam" id="PF00196">
    <property type="entry name" value="GerE"/>
    <property type="match status" value="1"/>
</dbReference>
<dbReference type="PROSITE" id="PS50043">
    <property type="entry name" value="HTH_LUXR_2"/>
    <property type="match status" value="1"/>
</dbReference>
<dbReference type="PANTHER" id="PTHR43214">
    <property type="entry name" value="TWO-COMPONENT RESPONSE REGULATOR"/>
    <property type="match status" value="1"/>
</dbReference>
<dbReference type="GO" id="GO:0006355">
    <property type="term" value="P:regulation of DNA-templated transcription"/>
    <property type="evidence" value="ECO:0007669"/>
    <property type="project" value="InterPro"/>
</dbReference>
<keyword evidence="4" id="KW-1185">Reference proteome</keyword>
<dbReference type="InterPro" id="IPR016032">
    <property type="entry name" value="Sig_transdc_resp-reg_C-effctor"/>
</dbReference>
<dbReference type="InterPro" id="IPR000792">
    <property type="entry name" value="Tscrpt_reg_LuxR_C"/>
</dbReference>
<dbReference type="SMART" id="SM00421">
    <property type="entry name" value="HTH_LUXR"/>
    <property type="match status" value="1"/>
</dbReference>
<dbReference type="AlphaFoldDB" id="A0A411YIY1"/>
<dbReference type="EMBL" id="CP036402">
    <property type="protein sequence ID" value="QBI21265.1"/>
    <property type="molecule type" value="Genomic_DNA"/>
</dbReference>
<reference evidence="3 4" key="1">
    <citation type="submission" date="2019-01" db="EMBL/GenBank/DDBJ databases">
        <title>Egibacter rhizosphaerae EGI 80759T.</title>
        <authorList>
            <person name="Chen D.-D."/>
            <person name="Tian Y."/>
            <person name="Jiao J.-Y."/>
            <person name="Zhang X.-T."/>
            <person name="Zhang Y.-G."/>
            <person name="Zhang Y."/>
            <person name="Xiao M."/>
            <person name="Shu W.-S."/>
            <person name="Li W.-J."/>
        </authorList>
    </citation>
    <scope>NUCLEOTIDE SEQUENCE [LARGE SCALE GENOMIC DNA]</scope>
    <source>
        <strain evidence="3 4">EGI 80759</strain>
    </source>
</reference>
<keyword evidence="1" id="KW-0238">DNA-binding</keyword>
<dbReference type="CDD" id="cd06170">
    <property type="entry name" value="LuxR_C_like"/>
    <property type="match status" value="1"/>
</dbReference>
<dbReference type="RefSeq" id="WP_131156258.1">
    <property type="nucleotide sequence ID" value="NZ_CP036402.1"/>
</dbReference>
<dbReference type="Gene3D" id="1.10.10.10">
    <property type="entry name" value="Winged helix-like DNA-binding domain superfamily/Winged helix DNA-binding domain"/>
    <property type="match status" value="1"/>
</dbReference>
<feature type="domain" description="HTH luxR-type" evidence="2">
    <location>
        <begin position="478"/>
        <end position="543"/>
    </location>
</feature>
<evidence type="ECO:0000256" key="1">
    <source>
        <dbReference type="ARBA" id="ARBA00023125"/>
    </source>
</evidence>
<evidence type="ECO:0000259" key="2">
    <source>
        <dbReference type="PROSITE" id="PS50043"/>
    </source>
</evidence>
<dbReference type="GO" id="GO:0003677">
    <property type="term" value="F:DNA binding"/>
    <property type="evidence" value="ECO:0007669"/>
    <property type="project" value="UniProtKB-KW"/>
</dbReference>
<evidence type="ECO:0000313" key="4">
    <source>
        <dbReference type="Proteomes" id="UP000291469"/>
    </source>
</evidence>
<sequence>MSGEADTAVARGERALAAGDWTAAVDAFGAALERAETPEALAGYGEALWWLGENHEGMAYRERGYVAFRHEGNPERAVDVALWLCKNHLATLGNPAAARGWLARARRLVDEHGLEEWHGWVRLMEAYDADAAEGEALAREAHELARARADADMELCALAGVGGALVGQGRVTEGVGYLDEAMAGALAGEGRHRDTVVFTSCTTIIACTTCAEFERAVQWVRATDRFTRRYGCPFLYVQCRVLYAAVLFATGDWDRAEEELHTVLRASEGALPALRAEGLATLAELRLAQGRLEEAGRLVEGLEDQSAAVPVLAGLHLAHGRASTAEALLRRCVGEVGDSLEALGFLELLGEAARVGGRVDEAQDRGRALAERGASLGCDLAVARGARLQGQALAEVSPEEARRHLEEALATFGRLGMPVEAARTRLRLASLLRSHLPELAADEARTALDVLEGVGASRDAAAASDLLRELGVAVARRGPRSLEILTHREQEVFTLLGEGLSNPDIAERLYISRRTAEQHVARVLRKLGLRSRAEAAAEATRQSHRAPPRFGAR</sequence>
<dbReference type="KEGG" id="erz:ER308_17940"/>
<dbReference type="InterPro" id="IPR036388">
    <property type="entry name" value="WH-like_DNA-bd_sf"/>
</dbReference>
<dbReference type="PRINTS" id="PR00038">
    <property type="entry name" value="HTHLUXR"/>
</dbReference>
<dbReference type="InterPro" id="IPR011990">
    <property type="entry name" value="TPR-like_helical_dom_sf"/>
</dbReference>
<accession>A0A411YIY1</accession>
<dbReference type="InterPro" id="IPR039420">
    <property type="entry name" value="WalR-like"/>
</dbReference>
<gene>
    <name evidence="3" type="ORF">ER308_17940</name>
</gene>
<dbReference type="SUPFAM" id="SSF46894">
    <property type="entry name" value="C-terminal effector domain of the bipartite response regulators"/>
    <property type="match status" value="1"/>
</dbReference>
<proteinExistence type="predicted"/>
<dbReference type="OrthoDB" id="3630021at2"/>
<protein>
    <submittedName>
        <fullName evidence="3">LuxR family transcriptional regulator</fullName>
    </submittedName>
</protein>
<dbReference type="SUPFAM" id="SSF48452">
    <property type="entry name" value="TPR-like"/>
    <property type="match status" value="1"/>
</dbReference>
<dbReference type="Proteomes" id="UP000291469">
    <property type="component" value="Chromosome"/>
</dbReference>
<evidence type="ECO:0000313" key="3">
    <source>
        <dbReference type="EMBL" id="QBI21265.1"/>
    </source>
</evidence>
<organism evidence="3 4">
    <name type="scientific">Egibacter rhizosphaerae</name>
    <dbReference type="NCBI Taxonomy" id="1670831"/>
    <lineage>
        <taxon>Bacteria</taxon>
        <taxon>Bacillati</taxon>
        <taxon>Actinomycetota</taxon>
        <taxon>Nitriliruptoria</taxon>
        <taxon>Egibacterales</taxon>
        <taxon>Egibacteraceae</taxon>
        <taxon>Egibacter</taxon>
    </lineage>
</organism>
<name>A0A411YIY1_9ACTN</name>